<proteinExistence type="predicted"/>
<dbReference type="OrthoDB" id="4839045at2759"/>
<keyword evidence="1" id="KW-0732">Signal</keyword>
<dbReference type="Proteomes" id="UP000272025">
    <property type="component" value="Unassembled WGS sequence"/>
</dbReference>
<evidence type="ECO:0000256" key="1">
    <source>
        <dbReference type="SAM" id="SignalP"/>
    </source>
</evidence>
<dbReference type="GeneID" id="39581930"/>
<feature type="signal peptide" evidence="1">
    <location>
        <begin position="1"/>
        <end position="23"/>
    </location>
</feature>
<protein>
    <recommendedName>
        <fullName evidence="4">Inhibitor I9 domain-containing protein</fullName>
    </recommendedName>
</protein>
<evidence type="ECO:0008006" key="4">
    <source>
        <dbReference type="Google" id="ProtNLM"/>
    </source>
</evidence>
<reference evidence="2 3" key="1">
    <citation type="journal article" date="2018" name="Mol. Ecol.">
        <title>The obligate alkalophilic soda-lake fungus Sodiomyces alkalinus has shifted to a protein diet.</title>
        <authorList>
            <person name="Grum-Grzhimaylo A.A."/>
            <person name="Falkoski D.L."/>
            <person name="van den Heuvel J."/>
            <person name="Valero-Jimenez C.A."/>
            <person name="Min B."/>
            <person name="Choi I.G."/>
            <person name="Lipzen A."/>
            <person name="Daum C.G."/>
            <person name="Aanen D.K."/>
            <person name="Tsang A."/>
            <person name="Henrissat B."/>
            <person name="Bilanenko E.N."/>
            <person name="de Vries R.P."/>
            <person name="van Kan J.A.L."/>
            <person name="Grigoriev I.V."/>
            <person name="Debets A.J.M."/>
        </authorList>
    </citation>
    <scope>NUCLEOTIDE SEQUENCE [LARGE SCALE GENOMIC DNA]</scope>
    <source>
        <strain evidence="2 3">F11</strain>
    </source>
</reference>
<name>A0A3N2PZW6_SODAK</name>
<accession>A0A3N2PZW6</accession>
<sequence length="124" mass="14164">MQLRGFISYLVLFLLAAIPLARAADNRYIVTLVEGVDIDAYIGKICAEGDVEELDRWTTSPYGVLVRSHSHTVVSLAAYDEVVSVEEDRTITIPDCEKGPCRWRRRRRRRRMQIMSSPGGRRLL</sequence>
<evidence type="ECO:0000313" key="2">
    <source>
        <dbReference type="EMBL" id="ROT39905.1"/>
    </source>
</evidence>
<organism evidence="2 3">
    <name type="scientific">Sodiomyces alkalinus (strain CBS 110278 / VKM F-3762 / F11)</name>
    <name type="common">Alkaliphilic filamentous fungus</name>
    <dbReference type="NCBI Taxonomy" id="1314773"/>
    <lineage>
        <taxon>Eukaryota</taxon>
        <taxon>Fungi</taxon>
        <taxon>Dikarya</taxon>
        <taxon>Ascomycota</taxon>
        <taxon>Pezizomycotina</taxon>
        <taxon>Sordariomycetes</taxon>
        <taxon>Hypocreomycetidae</taxon>
        <taxon>Glomerellales</taxon>
        <taxon>Plectosphaerellaceae</taxon>
        <taxon>Sodiomyces</taxon>
    </lineage>
</organism>
<evidence type="ECO:0000313" key="3">
    <source>
        <dbReference type="Proteomes" id="UP000272025"/>
    </source>
</evidence>
<dbReference type="EMBL" id="ML119053">
    <property type="protein sequence ID" value="ROT39905.1"/>
    <property type="molecule type" value="Genomic_DNA"/>
</dbReference>
<keyword evidence="3" id="KW-1185">Reference proteome</keyword>
<dbReference type="RefSeq" id="XP_028467711.1">
    <property type="nucleotide sequence ID" value="XM_028613452.1"/>
</dbReference>
<feature type="chain" id="PRO_5017938057" description="Inhibitor I9 domain-containing protein" evidence="1">
    <location>
        <begin position="24"/>
        <end position="124"/>
    </location>
</feature>
<dbReference type="AlphaFoldDB" id="A0A3N2PZW6"/>
<gene>
    <name evidence="2" type="ORF">SODALDRAFT_350007</name>
</gene>